<feature type="transmembrane region" description="Helical" evidence="7">
    <location>
        <begin position="277"/>
        <end position="301"/>
    </location>
</feature>
<protein>
    <submittedName>
        <fullName evidence="9">ABC transporter permease</fullName>
    </submittedName>
</protein>
<evidence type="ECO:0000313" key="10">
    <source>
        <dbReference type="Proteomes" id="UP001597032"/>
    </source>
</evidence>
<dbReference type="PANTHER" id="PTHR30489">
    <property type="entry name" value="LIPOPROTEIN-RELEASING SYSTEM TRANSMEMBRANE PROTEIN LOLE"/>
    <property type="match status" value="1"/>
</dbReference>
<keyword evidence="3" id="KW-1003">Cell membrane</keyword>
<dbReference type="EMBL" id="JBHTIC010000002">
    <property type="protein sequence ID" value="MFD0760519.1"/>
    <property type="molecule type" value="Genomic_DNA"/>
</dbReference>
<proteinExistence type="inferred from homology"/>
<name>A0ABW2Z3G6_9FLAO</name>
<dbReference type="InterPro" id="IPR051447">
    <property type="entry name" value="Lipoprotein-release_system"/>
</dbReference>
<keyword evidence="4 7" id="KW-0812">Transmembrane</keyword>
<dbReference type="PANTHER" id="PTHR30489:SF0">
    <property type="entry name" value="LIPOPROTEIN-RELEASING SYSTEM TRANSMEMBRANE PROTEIN LOLE"/>
    <property type="match status" value="1"/>
</dbReference>
<gene>
    <name evidence="9" type="ORF">ACFQZW_00320</name>
</gene>
<keyword evidence="5 7" id="KW-1133">Transmembrane helix</keyword>
<feature type="domain" description="ABC3 transporter permease C-terminal" evidence="8">
    <location>
        <begin position="278"/>
        <end position="397"/>
    </location>
</feature>
<evidence type="ECO:0000256" key="1">
    <source>
        <dbReference type="ARBA" id="ARBA00004651"/>
    </source>
</evidence>
<comment type="similarity">
    <text evidence="2">Belongs to the ABC-4 integral membrane protein family. LolC/E subfamily.</text>
</comment>
<evidence type="ECO:0000313" key="9">
    <source>
        <dbReference type="EMBL" id="MFD0760519.1"/>
    </source>
</evidence>
<keyword evidence="10" id="KW-1185">Reference proteome</keyword>
<comment type="subcellular location">
    <subcellularLocation>
        <location evidence="1">Cell membrane</location>
        <topology evidence="1">Multi-pass membrane protein</topology>
    </subcellularLocation>
</comment>
<evidence type="ECO:0000256" key="6">
    <source>
        <dbReference type="ARBA" id="ARBA00023136"/>
    </source>
</evidence>
<dbReference type="RefSeq" id="WP_386781261.1">
    <property type="nucleotide sequence ID" value="NZ_JBHTIC010000002.1"/>
</dbReference>
<feature type="transmembrane region" description="Helical" evidence="7">
    <location>
        <begin position="21"/>
        <end position="43"/>
    </location>
</feature>
<evidence type="ECO:0000259" key="8">
    <source>
        <dbReference type="Pfam" id="PF02687"/>
    </source>
</evidence>
<evidence type="ECO:0000256" key="7">
    <source>
        <dbReference type="SAM" id="Phobius"/>
    </source>
</evidence>
<feature type="transmembrane region" description="Helical" evidence="7">
    <location>
        <begin position="368"/>
        <end position="387"/>
    </location>
</feature>
<dbReference type="Proteomes" id="UP001597032">
    <property type="component" value="Unassembled WGS sequence"/>
</dbReference>
<reference evidence="10" key="1">
    <citation type="journal article" date="2019" name="Int. J. Syst. Evol. Microbiol.">
        <title>The Global Catalogue of Microorganisms (GCM) 10K type strain sequencing project: providing services to taxonomists for standard genome sequencing and annotation.</title>
        <authorList>
            <consortium name="The Broad Institute Genomics Platform"/>
            <consortium name="The Broad Institute Genome Sequencing Center for Infectious Disease"/>
            <person name="Wu L."/>
            <person name="Ma J."/>
        </authorList>
    </citation>
    <scope>NUCLEOTIDE SEQUENCE [LARGE SCALE GENOMIC DNA]</scope>
    <source>
        <strain evidence="10">CCUG 60022</strain>
    </source>
</reference>
<evidence type="ECO:0000256" key="3">
    <source>
        <dbReference type="ARBA" id="ARBA00022475"/>
    </source>
</evidence>
<evidence type="ECO:0000256" key="4">
    <source>
        <dbReference type="ARBA" id="ARBA00022692"/>
    </source>
</evidence>
<evidence type="ECO:0000256" key="5">
    <source>
        <dbReference type="ARBA" id="ARBA00022989"/>
    </source>
</evidence>
<organism evidence="9 10">
    <name type="scientific">Lutibacter aestuarii</name>
    <dbReference type="NCBI Taxonomy" id="861111"/>
    <lineage>
        <taxon>Bacteria</taxon>
        <taxon>Pseudomonadati</taxon>
        <taxon>Bacteroidota</taxon>
        <taxon>Flavobacteriia</taxon>
        <taxon>Flavobacteriales</taxon>
        <taxon>Flavobacteriaceae</taxon>
        <taxon>Lutibacter</taxon>
    </lineage>
</organism>
<feature type="transmembrane region" description="Helical" evidence="7">
    <location>
        <begin position="322"/>
        <end position="348"/>
    </location>
</feature>
<sequence>MNFPLYIAKRYLFSKSSNNTINIITFIAAIGVIVGTLALFIVLSGFSGLREFSIGFLNTSDPDIKITSKKGKSFLVSKEINSILDNEKGIAFYSKVIEERAFFDFKNKTHIAYIKGVDSNYIKVNRMDTTVYVGTWLDKEIPLGAVVGNGISNLLSVGVFDFLEPLKIYVPKPGEGYITNPTNAFSKINTQAIGVFSLTDEMDRKFTFISLAVAQQLLNYTPNQVSAIEIRVKSIEDREVIITKIKSALGDDFVVENREQLNAVLYKMLNTENLASYLVFTLILIIALFNVIGAIIMMILDKKDNLKTLYNLGATIKEIKRVFILQGFLLSVVGLVIGLSLGILLVLLQKKYHLFMITQHLAYPVEFTLFNVLTVVVTILVLGFLASKIASSRISKKLVE</sequence>
<dbReference type="InterPro" id="IPR003838">
    <property type="entry name" value="ABC3_permease_C"/>
</dbReference>
<keyword evidence="6 7" id="KW-0472">Membrane</keyword>
<evidence type="ECO:0000256" key="2">
    <source>
        <dbReference type="ARBA" id="ARBA00005236"/>
    </source>
</evidence>
<comment type="caution">
    <text evidence="9">The sequence shown here is derived from an EMBL/GenBank/DDBJ whole genome shotgun (WGS) entry which is preliminary data.</text>
</comment>
<dbReference type="Pfam" id="PF02687">
    <property type="entry name" value="FtsX"/>
    <property type="match status" value="1"/>
</dbReference>
<accession>A0ABW2Z3G6</accession>